<gene>
    <name evidence="1" type="ORF">SAMN05444714_2930</name>
</gene>
<dbReference type="Proteomes" id="UP000198926">
    <property type="component" value="Unassembled WGS sequence"/>
</dbReference>
<proteinExistence type="predicted"/>
<dbReference type="RefSeq" id="WP_090210020.1">
    <property type="nucleotide sequence ID" value="NZ_FOZM01000003.1"/>
</dbReference>
<organism evidence="1 2">
    <name type="scientific">Yoonia litorea</name>
    <dbReference type="NCBI Taxonomy" id="1123755"/>
    <lineage>
        <taxon>Bacteria</taxon>
        <taxon>Pseudomonadati</taxon>
        <taxon>Pseudomonadota</taxon>
        <taxon>Alphaproteobacteria</taxon>
        <taxon>Rhodobacterales</taxon>
        <taxon>Paracoccaceae</taxon>
        <taxon>Yoonia</taxon>
    </lineage>
</organism>
<dbReference type="STRING" id="1123755.SAMN05444714_2930"/>
<evidence type="ECO:0008006" key="3">
    <source>
        <dbReference type="Google" id="ProtNLM"/>
    </source>
</evidence>
<dbReference type="AlphaFoldDB" id="A0A1I6N190"/>
<name>A0A1I6N190_9RHOB</name>
<reference evidence="1 2" key="1">
    <citation type="submission" date="2016-10" db="EMBL/GenBank/DDBJ databases">
        <authorList>
            <person name="de Groot N.N."/>
        </authorList>
    </citation>
    <scope>NUCLEOTIDE SEQUENCE [LARGE SCALE GENOMIC DNA]</scope>
    <source>
        <strain evidence="1 2">DSM 29433</strain>
    </source>
</reference>
<dbReference type="OrthoDB" id="7867799at2"/>
<accession>A0A1I6N190</accession>
<keyword evidence="2" id="KW-1185">Reference proteome</keyword>
<protein>
    <recommendedName>
        <fullName evidence="3">DUF1127 domain-containing protein</fullName>
    </recommendedName>
</protein>
<evidence type="ECO:0000313" key="2">
    <source>
        <dbReference type="Proteomes" id="UP000198926"/>
    </source>
</evidence>
<sequence length="74" mass="8156">MSLRPDNTLITNREMLTELVLAPFYALARGIERLAESNARTQALRAVSDMTDAELKAKGLTRAEAAAMVFHHDA</sequence>
<evidence type="ECO:0000313" key="1">
    <source>
        <dbReference type="EMBL" id="SFS21732.1"/>
    </source>
</evidence>
<dbReference type="EMBL" id="FOZM01000003">
    <property type="protein sequence ID" value="SFS21732.1"/>
    <property type="molecule type" value="Genomic_DNA"/>
</dbReference>